<dbReference type="EMBL" id="WOCA01000012">
    <property type="protein sequence ID" value="MUK89571.1"/>
    <property type="molecule type" value="Genomic_DNA"/>
</dbReference>
<accession>A0A6N8FK48</accession>
<dbReference type="RefSeq" id="WP_155669535.1">
    <property type="nucleotide sequence ID" value="NZ_WOCA01000012.1"/>
</dbReference>
<sequence length="84" mass="9361">MKKRYVISALGAAGFLLSNKNVRQKLRQVFNDDEAIESSTILNAGIPDQISSENEAQLDNAKMVSEGSSYGVHYYNDTQQEEAY</sequence>
<dbReference type="AlphaFoldDB" id="A0A6N8FK48"/>
<gene>
    <name evidence="1" type="ORF">GMD78_14480</name>
</gene>
<dbReference type="Proteomes" id="UP000469125">
    <property type="component" value="Unassembled WGS sequence"/>
</dbReference>
<proteinExistence type="predicted"/>
<evidence type="ECO:0000313" key="2">
    <source>
        <dbReference type="Proteomes" id="UP000469125"/>
    </source>
</evidence>
<comment type="caution">
    <text evidence="1">The sequence shown here is derived from an EMBL/GenBank/DDBJ whole genome shotgun (WGS) entry which is preliminary data.</text>
</comment>
<organism evidence="1 2">
    <name type="scientific">Ornithinibacillus caprae</name>
    <dbReference type="NCBI Taxonomy" id="2678566"/>
    <lineage>
        <taxon>Bacteria</taxon>
        <taxon>Bacillati</taxon>
        <taxon>Bacillota</taxon>
        <taxon>Bacilli</taxon>
        <taxon>Bacillales</taxon>
        <taxon>Bacillaceae</taxon>
        <taxon>Ornithinibacillus</taxon>
    </lineage>
</organism>
<protein>
    <submittedName>
        <fullName evidence="1">Uncharacterized protein</fullName>
    </submittedName>
</protein>
<name>A0A6N8FK48_9BACI</name>
<reference evidence="1 2" key="1">
    <citation type="submission" date="2019-11" db="EMBL/GenBank/DDBJ databases">
        <authorList>
            <person name="Li X."/>
        </authorList>
    </citation>
    <scope>NUCLEOTIDE SEQUENCE [LARGE SCALE GENOMIC DNA]</scope>
    <source>
        <strain evidence="1 2">L9</strain>
    </source>
</reference>
<evidence type="ECO:0000313" key="1">
    <source>
        <dbReference type="EMBL" id="MUK89571.1"/>
    </source>
</evidence>
<keyword evidence="2" id="KW-1185">Reference proteome</keyword>